<keyword evidence="2" id="KW-0694">RNA-binding</keyword>
<reference evidence="8" key="1">
    <citation type="submission" date="2013-12" db="EMBL/GenBank/DDBJ databases">
        <title>The Genome Sequence of Aphanomyces astaci APO3.</title>
        <authorList>
            <consortium name="The Broad Institute Genomics Platform"/>
            <person name="Russ C."/>
            <person name="Tyler B."/>
            <person name="van West P."/>
            <person name="Dieguez-Uribeondo J."/>
            <person name="Young S.K."/>
            <person name="Zeng Q."/>
            <person name="Gargeya S."/>
            <person name="Fitzgerald M."/>
            <person name="Abouelleil A."/>
            <person name="Alvarado L."/>
            <person name="Chapman S.B."/>
            <person name="Gainer-Dewar J."/>
            <person name="Goldberg J."/>
            <person name="Griggs A."/>
            <person name="Gujja S."/>
            <person name="Hansen M."/>
            <person name="Howarth C."/>
            <person name="Imamovic A."/>
            <person name="Ireland A."/>
            <person name="Larimer J."/>
            <person name="McCowan C."/>
            <person name="Murphy C."/>
            <person name="Pearson M."/>
            <person name="Poon T.W."/>
            <person name="Priest M."/>
            <person name="Roberts A."/>
            <person name="Saif S."/>
            <person name="Shea T."/>
            <person name="Sykes S."/>
            <person name="Wortman J."/>
            <person name="Nusbaum C."/>
            <person name="Birren B."/>
        </authorList>
    </citation>
    <scope>NUCLEOTIDE SEQUENCE [LARGE SCALE GENOMIC DNA]</scope>
    <source>
        <strain evidence="8">APO3</strain>
    </source>
</reference>
<evidence type="ECO:0000256" key="2">
    <source>
        <dbReference type="ARBA" id="ARBA00022555"/>
    </source>
</evidence>
<dbReference type="Gene3D" id="3.40.50.300">
    <property type="entry name" value="P-loop containing nucleotide triphosphate hydrolases"/>
    <property type="match status" value="2"/>
</dbReference>
<evidence type="ECO:0000259" key="7">
    <source>
        <dbReference type="PROSITE" id="PS50893"/>
    </source>
</evidence>
<dbReference type="GeneID" id="20803504"/>
<dbReference type="PROSITE" id="PS50893">
    <property type="entry name" value="ABC_TRANSPORTER_2"/>
    <property type="match status" value="2"/>
</dbReference>
<dbReference type="InterPro" id="IPR027417">
    <property type="entry name" value="P-loop_NTPase"/>
</dbReference>
<dbReference type="SMART" id="SM00382">
    <property type="entry name" value="AAA"/>
    <property type="match status" value="2"/>
</dbReference>
<dbReference type="EMBL" id="KI913115">
    <property type="protein sequence ID" value="ETV88200.1"/>
    <property type="molecule type" value="Genomic_DNA"/>
</dbReference>
<dbReference type="InterPro" id="IPR032781">
    <property type="entry name" value="ABC_tran_Xtn"/>
</dbReference>
<protein>
    <recommendedName>
        <fullName evidence="7">ABC transporter domain-containing protein</fullName>
    </recommendedName>
</protein>
<dbReference type="PANTHER" id="PTHR43858">
    <property type="entry name" value="ENERGY-DEPENDENT TRANSLATIONAL THROTTLE PROTEIN ETTA"/>
    <property type="match status" value="1"/>
</dbReference>
<evidence type="ECO:0000256" key="3">
    <source>
        <dbReference type="ARBA" id="ARBA00022730"/>
    </source>
</evidence>
<dbReference type="InterPro" id="IPR017871">
    <property type="entry name" value="ABC_transporter-like_CS"/>
</dbReference>
<keyword evidence="3" id="KW-0699">rRNA-binding</keyword>
<dbReference type="InterPro" id="IPR022374">
    <property type="entry name" value="EttA"/>
</dbReference>
<dbReference type="CDD" id="cd03221">
    <property type="entry name" value="ABCF_EF-3"/>
    <property type="match status" value="2"/>
</dbReference>
<evidence type="ECO:0000256" key="4">
    <source>
        <dbReference type="ARBA" id="ARBA00022741"/>
    </source>
</evidence>
<dbReference type="OrthoDB" id="6500128at2759"/>
<keyword evidence="4" id="KW-0547">Nucleotide-binding</keyword>
<keyword evidence="5" id="KW-0067">ATP-binding</keyword>
<dbReference type="Pfam" id="PF12848">
    <property type="entry name" value="ABC_tran_Xtn"/>
    <property type="match status" value="1"/>
</dbReference>
<dbReference type="Pfam" id="PF00005">
    <property type="entry name" value="ABC_tran"/>
    <property type="match status" value="2"/>
</dbReference>
<dbReference type="VEuPathDB" id="FungiDB:H257_01508"/>
<dbReference type="InterPro" id="IPR003439">
    <property type="entry name" value="ABC_transporter-like_ATP-bd"/>
</dbReference>
<evidence type="ECO:0000256" key="6">
    <source>
        <dbReference type="ARBA" id="ARBA00022845"/>
    </source>
</evidence>
<sequence>MWRLPKQHLPRGGGISSSGFLRMMSATNNAGGGIPGDFIAHVKELGVSLPNGKKLFENMNLAFLNGAKIGILGSNGSGKSTLMKVIAGVNKDFDGERWTKPGLRIGYLQQEPQLDPNKTVFENVMDGIKESTALLKQFDDVSAAMGEPDADFDKLLDEQAKLQERIELLDCWDLTYEVERAMAALRVPPGDSDVTVLSGGERRRVALCRLVLEKPDILLLDEPTNHLDAESVGWLETYLKSYKGTVLSITHDRYFLDNVAGWILELERGNNYVYEGNYTYFLEQKRNRLSMDKKREAVRSRQLAMELEWVQTHQGNKKGTKARQRQIDELKNDDGFHRQEEGQIVIPRPARLGNKVLVVSNLSKTIDGKCLIKNLSFEIEPNSIVGIVGPNGAGKSTLFNIIAGEMDADAGSVTLGNYLITFRGYIYICTLGQTVQMGFVTQSRKELKSRNTVYEEISGDNEFVEVNGDRINTRAYIASFNLKGQMQEKHVGKLSGGERNRVHLAKMLLGGHNLILLDEPTNDLDVDTLRSLEMALAEFGGVSMVISHDRWFLDRIATHILAYEGDGHATFFEGNYTEYEATKAKK</sequence>
<dbReference type="SUPFAM" id="SSF52540">
    <property type="entry name" value="P-loop containing nucleoside triphosphate hydrolases"/>
    <property type="match status" value="2"/>
</dbReference>
<dbReference type="NCBIfam" id="NF008775">
    <property type="entry name" value="PRK11819.1"/>
    <property type="match status" value="1"/>
</dbReference>
<name>W4H849_APHAT</name>
<evidence type="ECO:0000256" key="1">
    <source>
        <dbReference type="ARBA" id="ARBA00005868"/>
    </source>
</evidence>
<dbReference type="PROSITE" id="PS00211">
    <property type="entry name" value="ABC_TRANSPORTER_1"/>
    <property type="match status" value="1"/>
</dbReference>
<organism evidence="8">
    <name type="scientific">Aphanomyces astaci</name>
    <name type="common">Crayfish plague agent</name>
    <dbReference type="NCBI Taxonomy" id="112090"/>
    <lineage>
        <taxon>Eukaryota</taxon>
        <taxon>Sar</taxon>
        <taxon>Stramenopiles</taxon>
        <taxon>Oomycota</taxon>
        <taxon>Saprolegniomycetes</taxon>
        <taxon>Saprolegniales</taxon>
        <taxon>Verrucalvaceae</taxon>
        <taxon>Aphanomyces</taxon>
    </lineage>
</organism>
<gene>
    <name evidence="8" type="ORF">H257_01508</name>
</gene>
<dbReference type="GO" id="GO:0016887">
    <property type="term" value="F:ATP hydrolysis activity"/>
    <property type="evidence" value="ECO:0007669"/>
    <property type="project" value="InterPro"/>
</dbReference>
<proteinExistence type="inferred from homology"/>
<dbReference type="PANTHER" id="PTHR43858:SF1">
    <property type="entry name" value="ABC TRANSPORTER-RELATED PROTEIN"/>
    <property type="match status" value="1"/>
</dbReference>
<dbReference type="InterPro" id="IPR003593">
    <property type="entry name" value="AAA+_ATPase"/>
</dbReference>
<feature type="domain" description="ABC transporter" evidence="7">
    <location>
        <begin position="40"/>
        <end position="293"/>
    </location>
</feature>
<dbReference type="GO" id="GO:0000049">
    <property type="term" value="F:tRNA binding"/>
    <property type="evidence" value="ECO:0007669"/>
    <property type="project" value="UniProtKB-KW"/>
</dbReference>
<evidence type="ECO:0000256" key="5">
    <source>
        <dbReference type="ARBA" id="ARBA00022840"/>
    </source>
</evidence>
<dbReference type="GO" id="GO:0045900">
    <property type="term" value="P:negative regulation of translational elongation"/>
    <property type="evidence" value="ECO:0007669"/>
    <property type="project" value="InterPro"/>
</dbReference>
<accession>W4H849</accession>
<evidence type="ECO:0000313" key="8">
    <source>
        <dbReference type="EMBL" id="ETV88200.1"/>
    </source>
</evidence>
<feature type="domain" description="ABC transporter" evidence="7">
    <location>
        <begin position="357"/>
        <end position="584"/>
    </location>
</feature>
<dbReference type="RefSeq" id="XP_009823063.1">
    <property type="nucleotide sequence ID" value="XM_009824761.1"/>
</dbReference>
<keyword evidence="6" id="KW-0810">Translation regulation</keyword>
<dbReference type="FunFam" id="3.40.50.300:FF:000011">
    <property type="entry name" value="Putative ABC transporter ATP-binding component"/>
    <property type="match status" value="2"/>
</dbReference>
<dbReference type="STRING" id="112090.W4H849"/>
<dbReference type="GO" id="GO:0005524">
    <property type="term" value="F:ATP binding"/>
    <property type="evidence" value="ECO:0007669"/>
    <property type="project" value="UniProtKB-KW"/>
</dbReference>
<keyword evidence="2" id="KW-0820">tRNA-binding</keyword>
<comment type="similarity">
    <text evidence="1">Belongs to the ABC transporter superfamily. ABCF family. Translational throttle EttA subfamily.</text>
</comment>
<dbReference type="GO" id="GO:0019843">
    <property type="term" value="F:rRNA binding"/>
    <property type="evidence" value="ECO:0007669"/>
    <property type="project" value="UniProtKB-KW"/>
</dbReference>
<dbReference type="AlphaFoldDB" id="W4H849"/>